<evidence type="ECO:0000313" key="8">
    <source>
        <dbReference type="EMBL" id="WKN35612.1"/>
    </source>
</evidence>
<dbReference type="GO" id="GO:0009279">
    <property type="term" value="C:cell outer membrane"/>
    <property type="evidence" value="ECO:0007669"/>
    <property type="project" value="UniProtKB-SubCell"/>
</dbReference>
<dbReference type="Gene3D" id="1.25.40.390">
    <property type="match status" value="1"/>
</dbReference>
<name>A0AA49GJY3_9BACT</name>
<evidence type="ECO:0000256" key="4">
    <source>
        <dbReference type="ARBA" id="ARBA00023136"/>
    </source>
</evidence>
<reference evidence="8" key="2">
    <citation type="journal article" date="2024" name="Antonie Van Leeuwenhoek">
        <title>Roseihalotalea indica gen. nov., sp. nov., a halophilic Bacteroidetes from mesopelagic Southwest Indian Ocean with higher carbohydrate metabolic potential.</title>
        <authorList>
            <person name="Chen B."/>
            <person name="Zhang M."/>
            <person name="Lin D."/>
            <person name="Ye J."/>
            <person name="Tang K."/>
        </authorList>
    </citation>
    <scope>NUCLEOTIDE SEQUENCE</scope>
    <source>
        <strain evidence="8">TK19036</strain>
    </source>
</reference>
<comment type="similarity">
    <text evidence="2">Belongs to the SusD family.</text>
</comment>
<evidence type="ECO:0000256" key="2">
    <source>
        <dbReference type="ARBA" id="ARBA00006275"/>
    </source>
</evidence>
<dbReference type="SUPFAM" id="SSF48452">
    <property type="entry name" value="TPR-like"/>
    <property type="match status" value="1"/>
</dbReference>
<dbReference type="InterPro" id="IPR011990">
    <property type="entry name" value="TPR-like_helical_dom_sf"/>
</dbReference>
<organism evidence="8">
    <name type="scientific">Roseihalotalea indica</name>
    <dbReference type="NCBI Taxonomy" id="2867963"/>
    <lineage>
        <taxon>Bacteria</taxon>
        <taxon>Pseudomonadati</taxon>
        <taxon>Bacteroidota</taxon>
        <taxon>Cytophagia</taxon>
        <taxon>Cytophagales</taxon>
        <taxon>Catalimonadaceae</taxon>
        <taxon>Roseihalotalea</taxon>
    </lineage>
</organism>
<protein>
    <submittedName>
        <fullName evidence="8">RagB/SusD family nutrient uptake outer membrane protein</fullName>
    </submittedName>
</protein>
<dbReference type="CDD" id="cd08977">
    <property type="entry name" value="SusD"/>
    <property type="match status" value="1"/>
</dbReference>
<keyword evidence="3" id="KW-0732">Signal</keyword>
<dbReference type="InterPro" id="IPR012944">
    <property type="entry name" value="SusD_RagB_dom"/>
</dbReference>
<accession>A0AA49GJY3</accession>
<feature type="domain" description="SusD-like N-terminal" evidence="7">
    <location>
        <begin position="29"/>
        <end position="221"/>
    </location>
</feature>
<evidence type="ECO:0000256" key="5">
    <source>
        <dbReference type="ARBA" id="ARBA00023237"/>
    </source>
</evidence>
<keyword evidence="4" id="KW-0472">Membrane</keyword>
<dbReference type="Pfam" id="PF14322">
    <property type="entry name" value="SusD-like_3"/>
    <property type="match status" value="1"/>
</dbReference>
<dbReference type="Pfam" id="PF07980">
    <property type="entry name" value="SusD_RagB"/>
    <property type="match status" value="1"/>
</dbReference>
<keyword evidence="5" id="KW-0998">Cell outer membrane</keyword>
<sequence length="495" mass="56665">MKFTIKYLALTLFVLSWGCDDLEYQPIDQLSNEQVANSPELLYNVTIGTYSRLREQQYVRNRHGAQEFPGDDAVWVKNSGDNRMLSYSYQHIVNSSVSTQFWQQAYQGIYSANKVIETIEDSAPADRLQIKGENLFLRAFMHYDLVRMFGRPYSQNPETNLGVMIRDNTDVTALPPRSTVKETYEFIEGDLLKAAELMSEDKSAIYASKEVAWALLARLYLYMEENELAVEYADRVINSGKYELLGTEQFGSYFRMLPESNPETIFAIKIRETENMGKASIGSLYHGDGGWGEMFASSTYRALLYQNPNDERTKFIDPDYVYDENGEKIPDPTEDVGFQVQKRDGLPKYFVNKYTYEGGVPMLSSPIVIRLAEMYLIKAEAFAKLSGREAEAIEMVNLIRERAGLSGDQLFSVNDLKGYETILDVVLDERRLELAWEGHRSFDLYRNNRPMDRSFIQPFGWSGPQRVEPTSSSIVHLIPETEIALNPNLDQNPVD</sequence>
<gene>
    <name evidence="8" type="ORF">K4G66_24895</name>
</gene>
<evidence type="ECO:0000256" key="3">
    <source>
        <dbReference type="ARBA" id="ARBA00022729"/>
    </source>
</evidence>
<dbReference type="InterPro" id="IPR033985">
    <property type="entry name" value="SusD-like_N"/>
</dbReference>
<dbReference type="AlphaFoldDB" id="A0AA49GJY3"/>
<dbReference type="EMBL" id="CP120682">
    <property type="protein sequence ID" value="WKN35612.1"/>
    <property type="molecule type" value="Genomic_DNA"/>
</dbReference>
<comment type="subcellular location">
    <subcellularLocation>
        <location evidence="1">Cell outer membrane</location>
    </subcellularLocation>
</comment>
<reference evidence="8" key="1">
    <citation type="journal article" date="2023" name="Comput. Struct. Biotechnol. J.">
        <title>Discovery of a novel marine Bacteroidetes with a rich repertoire of carbohydrate-active enzymes.</title>
        <authorList>
            <person name="Chen B."/>
            <person name="Liu G."/>
            <person name="Chen Q."/>
            <person name="Wang H."/>
            <person name="Liu L."/>
            <person name="Tang K."/>
        </authorList>
    </citation>
    <scope>NUCLEOTIDE SEQUENCE</scope>
    <source>
        <strain evidence="8">TK19036</strain>
    </source>
</reference>
<feature type="domain" description="RagB/SusD" evidence="6">
    <location>
        <begin position="357"/>
        <end position="493"/>
    </location>
</feature>
<evidence type="ECO:0000259" key="7">
    <source>
        <dbReference type="Pfam" id="PF14322"/>
    </source>
</evidence>
<evidence type="ECO:0000259" key="6">
    <source>
        <dbReference type="Pfam" id="PF07980"/>
    </source>
</evidence>
<evidence type="ECO:0000256" key="1">
    <source>
        <dbReference type="ARBA" id="ARBA00004442"/>
    </source>
</evidence>
<proteinExistence type="inferred from homology"/>